<organism evidence="1 2">
    <name type="scientific">Verticillium longisporum</name>
    <name type="common">Verticillium dahliae var. longisporum</name>
    <dbReference type="NCBI Taxonomy" id="100787"/>
    <lineage>
        <taxon>Eukaryota</taxon>
        <taxon>Fungi</taxon>
        <taxon>Dikarya</taxon>
        <taxon>Ascomycota</taxon>
        <taxon>Pezizomycotina</taxon>
        <taxon>Sordariomycetes</taxon>
        <taxon>Hypocreomycetidae</taxon>
        <taxon>Glomerellales</taxon>
        <taxon>Plectosphaerellaceae</taxon>
        <taxon>Verticillium</taxon>
    </lineage>
</organism>
<proteinExistence type="predicted"/>
<feature type="non-terminal residue" evidence="1">
    <location>
        <position position="1"/>
    </location>
</feature>
<name>A0A0G4NHC0_VERLO</name>
<dbReference type="EMBL" id="CVQI01035050">
    <property type="protein sequence ID" value="CRK45778.1"/>
    <property type="molecule type" value="Genomic_DNA"/>
</dbReference>
<reference evidence="2" key="1">
    <citation type="submission" date="2015-05" db="EMBL/GenBank/DDBJ databases">
        <authorList>
            <person name="Fogelqvist Johan"/>
        </authorList>
    </citation>
    <scope>NUCLEOTIDE SEQUENCE [LARGE SCALE GENOMIC DNA]</scope>
</reference>
<evidence type="ECO:0000313" key="2">
    <source>
        <dbReference type="Proteomes" id="UP000045706"/>
    </source>
</evidence>
<protein>
    <submittedName>
        <fullName evidence="1">Uncharacterized protein</fullName>
    </submittedName>
</protein>
<sequence>KLDMTAATPVQCTSVKSASEACNDQHIDMSLDAHHSNCDEICCSLLSNGTDEEAAQLQIDRTARFLDDLDTNPVERILAGLLPSDRLVLGQWFGGAGPDTRHPQRQRVGRVGLPARCRNSANRKSLRRTHK</sequence>
<dbReference type="AlphaFoldDB" id="A0A0G4NHC0"/>
<gene>
    <name evidence="1" type="ORF">BN1723_001121</name>
</gene>
<dbReference type="Proteomes" id="UP000045706">
    <property type="component" value="Unassembled WGS sequence"/>
</dbReference>
<accession>A0A0G4NHC0</accession>
<evidence type="ECO:0000313" key="1">
    <source>
        <dbReference type="EMBL" id="CRK45778.1"/>
    </source>
</evidence>